<sequence length="179" mass="20650">MQELIDLTIKDIRLDKPAVITLHGKGRKSRQIPIMKNTATLLDEYLKNYDGNKGCSLQDSPVFYNQHKTRLTRRGISYILNKYVAMARKEEGFYNDGIITPHVLRHSRAVHMLQSGINLVYIRDFLGHVSVTSTEIYARADSEMKRKALESAYVELDTGDFPSWEKDGELMKWLQNLCK</sequence>
<reference evidence="5 6" key="1">
    <citation type="journal article" date="2018" name="Environ. Microbiol.">
        <title>Novel energy conservation strategies and behaviour of Pelotomaculum schinkii driving syntrophic propionate catabolism.</title>
        <authorList>
            <person name="Hidalgo-Ahumada C.A.P."/>
            <person name="Nobu M.K."/>
            <person name="Narihiro T."/>
            <person name="Tamaki H."/>
            <person name="Liu W.T."/>
            <person name="Kamagata Y."/>
            <person name="Stams A.J.M."/>
            <person name="Imachi H."/>
            <person name="Sousa D.Z."/>
        </authorList>
    </citation>
    <scope>NUCLEOTIDE SEQUENCE [LARGE SCALE GENOMIC DNA]</scope>
    <source>
        <strain evidence="5 6">MGP</strain>
    </source>
</reference>
<dbReference type="Proteomes" id="UP000297597">
    <property type="component" value="Unassembled WGS sequence"/>
</dbReference>
<dbReference type="PROSITE" id="PS51898">
    <property type="entry name" value="TYR_RECOMBINASE"/>
    <property type="match status" value="1"/>
</dbReference>
<dbReference type="PANTHER" id="PTHR30349">
    <property type="entry name" value="PHAGE INTEGRASE-RELATED"/>
    <property type="match status" value="1"/>
</dbReference>
<proteinExistence type="inferred from homology"/>
<evidence type="ECO:0000313" key="5">
    <source>
        <dbReference type="EMBL" id="TEB08755.1"/>
    </source>
</evidence>
<keyword evidence="2" id="KW-0238">DNA-binding</keyword>
<gene>
    <name evidence="5" type="primary">xerC_12</name>
    <name evidence="5" type="ORF">Pmgp_03651</name>
</gene>
<accession>A0A4Y7RIE7</accession>
<evidence type="ECO:0000313" key="6">
    <source>
        <dbReference type="Proteomes" id="UP000297597"/>
    </source>
</evidence>
<feature type="domain" description="Tyr recombinase" evidence="4">
    <location>
        <begin position="1"/>
        <end position="150"/>
    </location>
</feature>
<protein>
    <submittedName>
        <fullName evidence="5">Tyrosine recombinase XerC</fullName>
    </submittedName>
</protein>
<keyword evidence="6" id="KW-1185">Reference proteome</keyword>
<dbReference type="GO" id="GO:0006310">
    <property type="term" value="P:DNA recombination"/>
    <property type="evidence" value="ECO:0007669"/>
    <property type="project" value="UniProtKB-KW"/>
</dbReference>
<organism evidence="5 6">
    <name type="scientific">Pelotomaculum propionicicum</name>
    <dbReference type="NCBI Taxonomy" id="258475"/>
    <lineage>
        <taxon>Bacteria</taxon>
        <taxon>Bacillati</taxon>
        <taxon>Bacillota</taxon>
        <taxon>Clostridia</taxon>
        <taxon>Eubacteriales</taxon>
        <taxon>Desulfotomaculaceae</taxon>
        <taxon>Pelotomaculum</taxon>
    </lineage>
</organism>
<dbReference type="AlphaFoldDB" id="A0A4Y7RIE7"/>
<dbReference type="InterPro" id="IPR011010">
    <property type="entry name" value="DNA_brk_join_enz"/>
</dbReference>
<dbReference type="Pfam" id="PF00589">
    <property type="entry name" value="Phage_integrase"/>
    <property type="match status" value="1"/>
</dbReference>
<comment type="caution">
    <text evidence="5">The sequence shown here is derived from an EMBL/GenBank/DDBJ whole genome shotgun (WGS) entry which is preliminary data.</text>
</comment>
<dbReference type="GO" id="GO:0015074">
    <property type="term" value="P:DNA integration"/>
    <property type="evidence" value="ECO:0007669"/>
    <property type="project" value="InterPro"/>
</dbReference>
<dbReference type="PANTHER" id="PTHR30349:SF41">
    <property type="entry name" value="INTEGRASE_RECOMBINASE PROTEIN MJ0367-RELATED"/>
    <property type="match status" value="1"/>
</dbReference>
<dbReference type="SUPFAM" id="SSF56349">
    <property type="entry name" value="DNA breaking-rejoining enzymes"/>
    <property type="match status" value="1"/>
</dbReference>
<dbReference type="EMBL" id="QFFZ01000079">
    <property type="protein sequence ID" value="TEB08755.1"/>
    <property type="molecule type" value="Genomic_DNA"/>
</dbReference>
<evidence type="ECO:0000256" key="2">
    <source>
        <dbReference type="ARBA" id="ARBA00023125"/>
    </source>
</evidence>
<dbReference type="GO" id="GO:0003677">
    <property type="term" value="F:DNA binding"/>
    <property type="evidence" value="ECO:0007669"/>
    <property type="project" value="UniProtKB-KW"/>
</dbReference>
<dbReference type="InterPro" id="IPR002104">
    <property type="entry name" value="Integrase_catalytic"/>
</dbReference>
<dbReference type="InterPro" id="IPR050090">
    <property type="entry name" value="Tyrosine_recombinase_XerCD"/>
</dbReference>
<evidence type="ECO:0000256" key="3">
    <source>
        <dbReference type="ARBA" id="ARBA00023172"/>
    </source>
</evidence>
<comment type="similarity">
    <text evidence="1">Belongs to the 'phage' integrase family.</text>
</comment>
<evidence type="ECO:0000256" key="1">
    <source>
        <dbReference type="ARBA" id="ARBA00008857"/>
    </source>
</evidence>
<dbReference type="RefSeq" id="WP_345789162.1">
    <property type="nucleotide sequence ID" value="NZ_QFFZ01000079.1"/>
</dbReference>
<name>A0A4Y7RIE7_9FIRM</name>
<evidence type="ECO:0000259" key="4">
    <source>
        <dbReference type="PROSITE" id="PS51898"/>
    </source>
</evidence>
<dbReference type="InterPro" id="IPR013762">
    <property type="entry name" value="Integrase-like_cat_sf"/>
</dbReference>
<keyword evidence="3" id="KW-0233">DNA recombination</keyword>
<dbReference type="Gene3D" id="1.10.443.10">
    <property type="entry name" value="Intergrase catalytic core"/>
    <property type="match status" value="1"/>
</dbReference>